<keyword evidence="1" id="KW-0732">Signal</keyword>
<dbReference type="InterPro" id="IPR005901">
    <property type="entry name" value="GLPGLI"/>
</dbReference>
<proteinExistence type="predicted"/>
<keyword evidence="3" id="KW-1185">Reference proteome</keyword>
<organism evidence="2 3">
    <name type="scientific">Psychroflexus longus</name>
    <dbReference type="NCBI Taxonomy" id="2873596"/>
    <lineage>
        <taxon>Bacteria</taxon>
        <taxon>Pseudomonadati</taxon>
        <taxon>Bacteroidota</taxon>
        <taxon>Flavobacteriia</taxon>
        <taxon>Flavobacteriales</taxon>
        <taxon>Flavobacteriaceae</taxon>
        <taxon>Psychroflexus</taxon>
    </lineage>
</organism>
<sequence>MIYKFFIFCFLTFNLSFAQKSFIYKVSADIDYDSIEVATVKKLMKSVEKELNQQSFILVLNKNKSLFNSEKRIDNQNQNLNILNIAKAMTYVNEEWFYNADKSYLQLNTKFMNKPLSVEFNELPEWRIENNTKAIGNYKVIKATTSRKFIGSKGVKEKEIEAWFCPDIPIPHGPMGAVGLPGLVIQLRLQNTIFTLDQVIEEDTLEFDEPDKSNTMPSKEFYTLIDQKVGDFKSSIQN</sequence>
<name>A0ABS7XJX4_9FLAO</name>
<reference evidence="3" key="1">
    <citation type="submission" date="2023-07" db="EMBL/GenBank/DDBJ databases">
        <title>Novel species isolated from saline lakes on Tibetan Plateau.</title>
        <authorList>
            <person name="Lu H."/>
        </authorList>
    </citation>
    <scope>NUCLEOTIDE SEQUENCE [LARGE SCALE GENOMIC DNA]</scope>
    <source>
        <strain evidence="3">CAK8W</strain>
    </source>
</reference>
<feature type="chain" id="PRO_5045444757" evidence="1">
    <location>
        <begin position="19"/>
        <end position="238"/>
    </location>
</feature>
<dbReference type="EMBL" id="JAIQZE010000010">
    <property type="protein sequence ID" value="MBZ9779255.1"/>
    <property type="molecule type" value="Genomic_DNA"/>
</dbReference>
<evidence type="ECO:0000313" key="3">
    <source>
        <dbReference type="Proteomes" id="UP001199314"/>
    </source>
</evidence>
<dbReference type="Pfam" id="PF09697">
    <property type="entry name" value="Porph_ging"/>
    <property type="match status" value="1"/>
</dbReference>
<feature type="signal peptide" evidence="1">
    <location>
        <begin position="1"/>
        <end position="18"/>
    </location>
</feature>
<protein>
    <submittedName>
        <fullName evidence="2">GLPGLI family protein</fullName>
    </submittedName>
</protein>
<dbReference type="RefSeq" id="WP_224461600.1">
    <property type="nucleotide sequence ID" value="NZ_JAIQZE010000010.1"/>
</dbReference>
<evidence type="ECO:0000256" key="1">
    <source>
        <dbReference type="SAM" id="SignalP"/>
    </source>
</evidence>
<gene>
    <name evidence="2" type="ORF">LB452_09990</name>
</gene>
<comment type="caution">
    <text evidence="2">The sequence shown here is derived from an EMBL/GenBank/DDBJ whole genome shotgun (WGS) entry which is preliminary data.</text>
</comment>
<dbReference type="Proteomes" id="UP001199314">
    <property type="component" value="Unassembled WGS sequence"/>
</dbReference>
<dbReference type="NCBIfam" id="TIGR01200">
    <property type="entry name" value="GLPGLI"/>
    <property type="match status" value="1"/>
</dbReference>
<evidence type="ECO:0000313" key="2">
    <source>
        <dbReference type="EMBL" id="MBZ9779255.1"/>
    </source>
</evidence>
<accession>A0ABS7XJX4</accession>